<evidence type="ECO:0000256" key="1">
    <source>
        <dbReference type="SAM" id="Phobius"/>
    </source>
</evidence>
<keyword evidence="1" id="KW-0812">Transmembrane</keyword>
<sequence>MRILRSTLAAAARRGGPKRSLLKDENGATAVEFGMVAMPFLLFVLGILGMGLYYLALISLEYGVESAARKIRTGEAEKSALTVGGFKSLICASAIGIDCSKVTVIIKHAKTWTGIEPQACVTNNSQTGSSGNVGDALSDYSGSASEVVLVTACYRWALADSFKFMKFSASGPTIIQAATAFKNEPYN</sequence>
<proteinExistence type="predicted"/>
<dbReference type="AlphaFoldDB" id="A0A6I3KP63"/>
<reference evidence="3 4" key="1">
    <citation type="submission" date="2019-11" db="EMBL/GenBank/DDBJ databases">
        <title>Identification of a novel strain.</title>
        <authorList>
            <person name="Xu Q."/>
            <person name="Wang G."/>
        </authorList>
    </citation>
    <scope>NUCLEOTIDE SEQUENCE [LARGE SCALE GENOMIC DNA]</scope>
    <source>
        <strain evidence="4">xq</strain>
    </source>
</reference>
<name>A0A6I3KP63_9HYPH</name>
<evidence type="ECO:0000259" key="2">
    <source>
        <dbReference type="Pfam" id="PF07811"/>
    </source>
</evidence>
<keyword evidence="4" id="KW-1185">Reference proteome</keyword>
<feature type="transmembrane region" description="Helical" evidence="1">
    <location>
        <begin position="40"/>
        <end position="60"/>
    </location>
</feature>
<comment type="caution">
    <text evidence="3">The sequence shown here is derived from an EMBL/GenBank/DDBJ whole genome shotgun (WGS) entry which is preliminary data.</text>
</comment>
<evidence type="ECO:0000313" key="4">
    <source>
        <dbReference type="Proteomes" id="UP000440694"/>
    </source>
</evidence>
<dbReference type="EMBL" id="WMBQ01000002">
    <property type="protein sequence ID" value="MTD95547.1"/>
    <property type="molecule type" value="Genomic_DNA"/>
</dbReference>
<accession>A0A6I3KP63</accession>
<dbReference type="Pfam" id="PF07811">
    <property type="entry name" value="TadE"/>
    <property type="match status" value="1"/>
</dbReference>
<organism evidence="3 4">
    <name type="scientific">Hyphomicrobium album</name>
    <dbReference type="NCBI Taxonomy" id="2665159"/>
    <lineage>
        <taxon>Bacteria</taxon>
        <taxon>Pseudomonadati</taxon>
        <taxon>Pseudomonadota</taxon>
        <taxon>Alphaproteobacteria</taxon>
        <taxon>Hyphomicrobiales</taxon>
        <taxon>Hyphomicrobiaceae</taxon>
        <taxon>Hyphomicrobium</taxon>
    </lineage>
</organism>
<evidence type="ECO:0000313" key="3">
    <source>
        <dbReference type="EMBL" id="MTD95547.1"/>
    </source>
</evidence>
<protein>
    <recommendedName>
        <fullName evidence="2">TadE-like domain-containing protein</fullName>
    </recommendedName>
</protein>
<dbReference type="InterPro" id="IPR012495">
    <property type="entry name" value="TadE-like_dom"/>
</dbReference>
<keyword evidence="1" id="KW-0472">Membrane</keyword>
<dbReference type="Proteomes" id="UP000440694">
    <property type="component" value="Unassembled WGS sequence"/>
</dbReference>
<feature type="domain" description="TadE-like" evidence="2">
    <location>
        <begin position="27"/>
        <end position="69"/>
    </location>
</feature>
<keyword evidence="1" id="KW-1133">Transmembrane helix</keyword>
<gene>
    <name evidence="3" type="ORF">GIW81_14500</name>
</gene>